<feature type="compositionally biased region" description="Basic residues" evidence="1">
    <location>
        <begin position="280"/>
        <end position="292"/>
    </location>
</feature>
<protein>
    <submittedName>
        <fullName evidence="2">Uncharacterized protein</fullName>
    </submittedName>
</protein>
<dbReference type="RefSeq" id="XP_013761540.1">
    <property type="nucleotide sequence ID" value="XM_013906086.1"/>
</dbReference>
<organism evidence="2 3">
    <name type="scientific">Thecamonas trahens ATCC 50062</name>
    <dbReference type="NCBI Taxonomy" id="461836"/>
    <lineage>
        <taxon>Eukaryota</taxon>
        <taxon>Apusozoa</taxon>
        <taxon>Apusomonadida</taxon>
        <taxon>Apusomonadidae</taxon>
        <taxon>Thecamonas</taxon>
    </lineage>
</organism>
<gene>
    <name evidence="2" type="ORF">AMSG_01487</name>
</gene>
<feature type="region of interest" description="Disordered" evidence="1">
    <location>
        <begin position="268"/>
        <end position="292"/>
    </location>
</feature>
<accession>A0A0L0DT72</accession>
<name>A0A0L0DT72_THETB</name>
<dbReference type="GeneID" id="25561236"/>
<sequence length="312" mass="35018">MAMNSESESESYPKLRALMATADEATLQRMMASKSRAVNRAVDAGFDPRVVHLEAQLELIDAELQKRRAEHERASPPAERTLYPTRRVKMQCTVEPFMARIQRACPFRLERMAQGLKLKLGNATDRGNASQAAALASRLEMVKTELASRRREAGDGSLAARGKQRRIQRLHIKIEKRPASTEGHKAPLRIQLAGLNKLPFFRMHRIVREVPTPEETPKLCGEELTTAVAARVAADENVPCVWAEQLLIERAEAARELEKVRKRLTAAQDKLAAAQSQTKPKPRATSKPGRRLPRRLFDAPLMMWAGPDRTLV</sequence>
<reference evidence="2 3" key="1">
    <citation type="submission" date="2010-05" db="EMBL/GenBank/DDBJ databases">
        <title>The Genome Sequence of Thecamonas trahens ATCC 50062.</title>
        <authorList>
            <consortium name="The Broad Institute Genome Sequencing Platform"/>
            <person name="Russ C."/>
            <person name="Cuomo C."/>
            <person name="Shea T."/>
            <person name="Young S.K."/>
            <person name="Zeng Q."/>
            <person name="Koehrsen M."/>
            <person name="Haas B."/>
            <person name="Borodovsky M."/>
            <person name="Guigo R."/>
            <person name="Alvarado L."/>
            <person name="Berlin A."/>
            <person name="Bochicchio J."/>
            <person name="Borenstein D."/>
            <person name="Chapman S."/>
            <person name="Chen Z."/>
            <person name="Freedman E."/>
            <person name="Gellesch M."/>
            <person name="Goldberg J."/>
            <person name="Griggs A."/>
            <person name="Gujja S."/>
            <person name="Heilman E."/>
            <person name="Heiman D."/>
            <person name="Hepburn T."/>
            <person name="Howarth C."/>
            <person name="Jen D."/>
            <person name="Larson L."/>
            <person name="Mehta T."/>
            <person name="Park D."/>
            <person name="Pearson M."/>
            <person name="Roberts A."/>
            <person name="Saif S."/>
            <person name="Shenoy N."/>
            <person name="Sisk P."/>
            <person name="Stolte C."/>
            <person name="Sykes S."/>
            <person name="Thomson T."/>
            <person name="Walk T."/>
            <person name="White J."/>
            <person name="Yandava C."/>
            <person name="Burger G."/>
            <person name="Gray M.W."/>
            <person name="Holland P.W.H."/>
            <person name="King N."/>
            <person name="Lang F.B.F."/>
            <person name="Roger A.J."/>
            <person name="Ruiz-Trillo I."/>
            <person name="Lander E."/>
            <person name="Nusbaum C."/>
        </authorList>
    </citation>
    <scope>NUCLEOTIDE SEQUENCE [LARGE SCALE GENOMIC DNA]</scope>
    <source>
        <strain evidence="2 3">ATCC 50062</strain>
    </source>
</reference>
<evidence type="ECO:0000256" key="1">
    <source>
        <dbReference type="SAM" id="MobiDB-lite"/>
    </source>
</evidence>
<dbReference type="EMBL" id="GL349438">
    <property type="protein sequence ID" value="KNC54633.1"/>
    <property type="molecule type" value="Genomic_DNA"/>
</dbReference>
<dbReference type="Proteomes" id="UP000054408">
    <property type="component" value="Unassembled WGS sequence"/>
</dbReference>
<proteinExistence type="predicted"/>
<evidence type="ECO:0000313" key="3">
    <source>
        <dbReference type="Proteomes" id="UP000054408"/>
    </source>
</evidence>
<dbReference type="AlphaFoldDB" id="A0A0L0DT72"/>
<keyword evidence="3" id="KW-1185">Reference proteome</keyword>
<evidence type="ECO:0000313" key="2">
    <source>
        <dbReference type="EMBL" id="KNC54633.1"/>
    </source>
</evidence>